<dbReference type="CDD" id="cd00130">
    <property type="entry name" value="PAS"/>
    <property type="match status" value="1"/>
</dbReference>
<keyword evidence="3" id="KW-0597">Phosphoprotein</keyword>
<dbReference type="InterPro" id="IPR003594">
    <property type="entry name" value="HATPase_dom"/>
</dbReference>
<dbReference type="Pfam" id="PF02518">
    <property type="entry name" value="HATPase_c"/>
    <property type="match status" value="1"/>
</dbReference>
<evidence type="ECO:0000256" key="7">
    <source>
        <dbReference type="ARBA" id="ARBA00022840"/>
    </source>
</evidence>
<keyword evidence="12" id="KW-1185">Reference proteome</keyword>
<protein>
    <recommendedName>
        <fullName evidence="2">histidine kinase</fullName>
        <ecNumber evidence="2">2.7.13.3</ecNumber>
    </recommendedName>
</protein>
<gene>
    <name evidence="11" type="primary">fixL_1</name>
    <name evidence="11" type="ORF">R70211_01072</name>
</gene>
<name>A0A9N8MM05_9BURK</name>
<dbReference type="SUPFAM" id="SSF47384">
    <property type="entry name" value="Homodimeric domain of signal transducing histidine kinase"/>
    <property type="match status" value="1"/>
</dbReference>
<dbReference type="GO" id="GO:0000155">
    <property type="term" value="F:phosphorelay sensor kinase activity"/>
    <property type="evidence" value="ECO:0007669"/>
    <property type="project" value="InterPro"/>
</dbReference>
<proteinExistence type="predicted"/>
<dbReference type="Gene3D" id="3.30.565.10">
    <property type="entry name" value="Histidine kinase-like ATPase, C-terminal domain"/>
    <property type="match status" value="1"/>
</dbReference>
<dbReference type="PANTHER" id="PTHR43065:SF10">
    <property type="entry name" value="PEROXIDE STRESS-ACTIVATED HISTIDINE KINASE MAK3"/>
    <property type="match status" value="1"/>
</dbReference>
<evidence type="ECO:0000313" key="12">
    <source>
        <dbReference type="Proteomes" id="UP000675121"/>
    </source>
</evidence>
<dbReference type="AlphaFoldDB" id="A0A9N8MM05"/>
<comment type="caution">
    <text evidence="11">The sequence shown here is derived from an EMBL/GenBank/DDBJ whole genome shotgun (WGS) entry which is preliminary data.</text>
</comment>
<keyword evidence="6" id="KW-0418">Kinase</keyword>
<dbReference type="SUPFAM" id="SSF55785">
    <property type="entry name" value="PYP-like sensor domain (PAS domain)"/>
    <property type="match status" value="1"/>
</dbReference>
<dbReference type="EC" id="2.7.13.3" evidence="2"/>
<dbReference type="Gene3D" id="1.10.287.130">
    <property type="match status" value="1"/>
</dbReference>
<evidence type="ECO:0000256" key="4">
    <source>
        <dbReference type="ARBA" id="ARBA00022679"/>
    </source>
</evidence>
<dbReference type="GO" id="GO:0006355">
    <property type="term" value="P:regulation of DNA-templated transcription"/>
    <property type="evidence" value="ECO:0007669"/>
    <property type="project" value="InterPro"/>
</dbReference>
<dbReference type="CDD" id="cd00082">
    <property type="entry name" value="HisKA"/>
    <property type="match status" value="1"/>
</dbReference>
<evidence type="ECO:0000256" key="6">
    <source>
        <dbReference type="ARBA" id="ARBA00022777"/>
    </source>
</evidence>
<dbReference type="InterPro" id="IPR035965">
    <property type="entry name" value="PAS-like_dom_sf"/>
</dbReference>
<dbReference type="InterPro" id="IPR003661">
    <property type="entry name" value="HisK_dim/P_dom"/>
</dbReference>
<reference evidence="11" key="1">
    <citation type="submission" date="2021-02" db="EMBL/GenBank/DDBJ databases">
        <authorList>
            <person name="Vanwijnsberghe S."/>
        </authorList>
    </citation>
    <scope>NUCLEOTIDE SEQUENCE</scope>
    <source>
        <strain evidence="11">R-70211</strain>
    </source>
</reference>
<evidence type="ECO:0000313" key="11">
    <source>
        <dbReference type="EMBL" id="CAE6869206.1"/>
    </source>
</evidence>
<evidence type="ECO:0000259" key="10">
    <source>
        <dbReference type="PROSITE" id="PS50112"/>
    </source>
</evidence>
<dbReference type="Pfam" id="PF00989">
    <property type="entry name" value="PAS"/>
    <property type="match status" value="1"/>
</dbReference>
<comment type="catalytic activity">
    <reaction evidence="1">
        <text>ATP + protein L-histidine = ADP + protein N-phospho-L-histidine.</text>
        <dbReference type="EC" id="2.7.13.3"/>
    </reaction>
</comment>
<dbReference type="Pfam" id="PF00512">
    <property type="entry name" value="HisKA"/>
    <property type="match status" value="1"/>
</dbReference>
<dbReference type="InterPro" id="IPR004358">
    <property type="entry name" value="Sig_transdc_His_kin-like_C"/>
</dbReference>
<evidence type="ECO:0000256" key="2">
    <source>
        <dbReference type="ARBA" id="ARBA00012438"/>
    </source>
</evidence>
<keyword evidence="4 11" id="KW-0808">Transferase</keyword>
<dbReference type="Gene3D" id="3.30.450.20">
    <property type="entry name" value="PAS domain"/>
    <property type="match status" value="1"/>
</dbReference>
<evidence type="ECO:0000256" key="8">
    <source>
        <dbReference type="ARBA" id="ARBA00023012"/>
    </source>
</evidence>
<dbReference type="InterPro" id="IPR036097">
    <property type="entry name" value="HisK_dim/P_sf"/>
</dbReference>
<dbReference type="SMART" id="SM00388">
    <property type="entry name" value="HisKA"/>
    <property type="match status" value="1"/>
</dbReference>
<evidence type="ECO:0000256" key="1">
    <source>
        <dbReference type="ARBA" id="ARBA00000085"/>
    </source>
</evidence>
<dbReference type="SMART" id="SM00387">
    <property type="entry name" value="HATPase_c"/>
    <property type="match status" value="1"/>
</dbReference>
<sequence>MLNKQTIADVGEIAESTLRLKRYVVACVSWLRGGGRGKHWMLDAKLPLKEVLEMMPVPMLTIDYRSRITFANAETMKMFGYSREELAGASVRILFPIRALYDNHLTVEDDDVENGTSGASRTQVVVAQRRDGLGLQAKISITKYMDNNQILKITAIPERGACGEVDRSRDELEHLARVSSLGELAGSLAHELKQPLTAILFNAQAAQKFMGSETANAAELHDALEDIIADSCRANEVIQKIRTLVRKGDIDLRPLDVGGVVRDIALLVHSDAIARGVRTSFDISNKLPMVCGDRVQLQQVVLNLLLNAFDAVKECAPAERVVEVTVREEPDEGLRITVKDWGVGLTVDKMHKIFRAFFTTKPQGLGLGLSISRTIITGHGGRIWAENNVGKGASFHITLPRASPSRQDSGPRAP</sequence>
<dbReference type="EMBL" id="CAJNAS010000002">
    <property type="protein sequence ID" value="CAE6869206.1"/>
    <property type="molecule type" value="Genomic_DNA"/>
</dbReference>
<evidence type="ECO:0000256" key="3">
    <source>
        <dbReference type="ARBA" id="ARBA00022553"/>
    </source>
</evidence>
<dbReference type="InterPro" id="IPR036890">
    <property type="entry name" value="HATPase_C_sf"/>
</dbReference>
<dbReference type="InterPro" id="IPR000014">
    <property type="entry name" value="PAS"/>
</dbReference>
<dbReference type="NCBIfam" id="TIGR00229">
    <property type="entry name" value="sensory_box"/>
    <property type="match status" value="1"/>
</dbReference>
<dbReference type="SUPFAM" id="SSF55874">
    <property type="entry name" value="ATPase domain of HSP90 chaperone/DNA topoisomerase II/histidine kinase"/>
    <property type="match status" value="1"/>
</dbReference>
<evidence type="ECO:0000256" key="5">
    <source>
        <dbReference type="ARBA" id="ARBA00022741"/>
    </source>
</evidence>
<evidence type="ECO:0000259" key="9">
    <source>
        <dbReference type="PROSITE" id="PS50109"/>
    </source>
</evidence>
<feature type="domain" description="Histidine kinase" evidence="9">
    <location>
        <begin position="187"/>
        <end position="403"/>
    </location>
</feature>
<dbReference type="InterPro" id="IPR005467">
    <property type="entry name" value="His_kinase_dom"/>
</dbReference>
<dbReference type="Proteomes" id="UP000675121">
    <property type="component" value="Unassembled WGS sequence"/>
</dbReference>
<feature type="domain" description="PAS" evidence="10">
    <location>
        <begin position="44"/>
        <end position="88"/>
    </location>
</feature>
<dbReference type="PROSITE" id="PS50112">
    <property type="entry name" value="PAS"/>
    <property type="match status" value="1"/>
</dbReference>
<keyword evidence="7" id="KW-0067">ATP-binding</keyword>
<dbReference type="RefSeq" id="WP_201074279.1">
    <property type="nucleotide sequence ID" value="NZ_CAJNAS010000002.1"/>
</dbReference>
<dbReference type="SMART" id="SM00091">
    <property type="entry name" value="PAS"/>
    <property type="match status" value="1"/>
</dbReference>
<dbReference type="GO" id="GO:0005524">
    <property type="term" value="F:ATP binding"/>
    <property type="evidence" value="ECO:0007669"/>
    <property type="project" value="UniProtKB-KW"/>
</dbReference>
<dbReference type="PANTHER" id="PTHR43065">
    <property type="entry name" value="SENSOR HISTIDINE KINASE"/>
    <property type="match status" value="1"/>
</dbReference>
<dbReference type="PROSITE" id="PS50109">
    <property type="entry name" value="HIS_KIN"/>
    <property type="match status" value="1"/>
</dbReference>
<keyword evidence="8" id="KW-0902">Two-component regulatory system</keyword>
<keyword evidence="5" id="KW-0547">Nucleotide-binding</keyword>
<dbReference type="InterPro" id="IPR013767">
    <property type="entry name" value="PAS_fold"/>
</dbReference>
<organism evidence="11 12">
    <name type="scientific">Paraburkholderia domus</name>
    <dbReference type="NCBI Taxonomy" id="2793075"/>
    <lineage>
        <taxon>Bacteria</taxon>
        <taxon>Pseudomonadati</taxon>
        <taxon>Pseudomonadota</taxon>
        <taxon>Betaproteobacteria</taxon>
        <taxon>Burkholderiales</taxon>
        <taxon>Burkholderiaceae</taxon>
        <taxon>Paraburkholderia</taxon>
    </lineage>
</organism>
<accession>A0A9N8MM05</accession>
<dbReference type="PRINTS" id="PR00344">
    <property type="entry name" value="BCTRLSENSOR"/>
</dbReference>